<dbReference type="FunFam" id="1.10.3210.10:FF:000026">
    <property type="entry name" value="Metal-dependent phosphohydrolase"/>
    <property type="match status" value="1"/>
</dbReference>
<gene>
    <name evidence="2" type="ORF">I6N95_11875</name>
</gene>
<sequence length="324" mass="37681">MIVDPIYGEFELEPVLMSLIESEAVQRLKKVHQAGASYLVNPHWNVTRYEHSIGVMLVIRQLGGSLPEQIAGLLHDVSHTAFSHVVDVALENKEENYHELIRHGLLTQSDIPDILGTYGFNWRDILTNDEQWPLLEQDLPDLCADRIDYTLRDSFHYFNNTLEEIRAFIKCLTIETGKIVVKSQEQGEWFVRKYYQVVIDFFYAPLNIFSADRMAKIIQYSLRNDFIHSTDLLLDDQQLLERLKSTFDPYLNQLFCQLEVPPILMEGETNHLLFQRLKRRIIDPLILFDNNTIVKGSTVSLEIKKLNESAEKRSQEGIYIRLGK</sequence>
<comment type="caution">
    <text evidence="2">The sequence shown here is derived from an EMBL/GenBank/DDBJ whole genome shotgun (WGS) entry which is preliminary data.</text>
</comment>
<dbReference type="SUPFAM" id="SSF109604">
    <property type="entry name" value="HD-domain/PDEase-like"/>
    <property type="match status" value="1"/>
</dbReference>
<dbReference type="RefSeq" id="WP_209528058.1">
    <property type="nucleotide sequence ID" value="NZ_JAEEGA010000007.1"/>
</dbReference>
<proteinExistence type="predicted"/>
<dbReference type="Proteomes" id="UP000674938">
    <property type="component" value="Unassembled WGS sequence"/>
</dbReference>
<reference evidence="2" key="1">
    <citation type="submission" date="2020-12" db="EMBL/GenBank/DDBJ databases">
        <title>Vagococcus allomyrinae sp. nov. and Enterococcus lavae sp. nov., isolated from the larvae of Allomyrina dichotoma.</title>
        <authorList>
            <person name="Lee S.D."/>
        </authorList>
    </citation>
    <scope>NUCLEOTIDE SEQUENCE</scope>
    <source>
        <strain evidence="2">BWB3-3</strain>
    </source>
</reference>
<feature type="domain" description="HD/PDEase" evidence="1">
    <location>
        <begin position="44"/>
        <end position="159"/>
    </location>
</feature>
<evidence type="ECO:0000259" key="1">
    <source>
        <dbReference type="SMART" id="SM00471"/>
    </source>
</evidence>
<evidence type="ECO:0000313" key="2">
    <source>
        <dbReference type="EMBL" id="MBP1041707.1"/>
    </source>
</evidence>
<dbReference type="InterPro" id="IPR006674">
    <property type="entry name" value="HD_domain"/>
</dbReference>
<dbReference type="AlphaFoldDB" id="A0A940P5C3"/>
<dbReference type="InterPro" id="IPR003607">
    <property type="entry name" value="HD/PDEase_dom"/>
</dbReference>
<dbReference type="SMART" id="SM00471">
    <property type="entry name" value="HDc"/>
    <property type="match status" value="1"/>
</dbReference>
<dbReference type="Gene3D" id="1.10.3210.10">
    <property type="entry name" value="Hypothetical protein af1432"/>
    <property type="match status" value="1"/>
</dbReference>
<dbReference type="InterPro" id="IPR050135">
    <property type="entry name" value="dGTPase-like"/>
</dbReference>
<dbReference type="CDD" id="cd00077">
    <property type="entry name" value="HDc"/>
    <property type="match status" value="1"/>
</dbReference>
<evidence type="ECO:0000313" key="3">
    <source>
        <dbReference type="Proteomes" id="UP000674938"/>
    </source>
</evidence>
<name>A0A940P5C3_9ENTE</name>
<dbReference type="PANTHER" id="PTHR11373:SF41">
    <property type="entry name" value="METAL-DEPENDENT PHOSPHOHYDROLASE"/>
    <property type="match status" value="1"/>
</dbReference>
<dbReference type="PANTHER" id="PTHR11373">
    <property type="entry name" value="DEOXYNUCLEOSIDE TRIPHOSPHATE TRIPHOSPHOHYDROLASE"/>
    <property type="match status" value="1"/>
</dbReference>
<dbReference type="EMBL" id="JAEEGA010000007">
    <property type="protein sequence ID" value="MBP1041707.1"/>
    <property type="molecule type" value="Genomic_DNA"/>
</dbReference>
<dbReference type="GO" id="GO:0008832">
    <property type="term" value="F:dGTPase activity"/>
    <property type="evidence" value="ECO:0007669"/>
    <property type="project" value="TreeGrafter"/>
</dbReference>
<protein>
    <submittedName>
        <fullName evidence="2">HD domain-containing protein</fullName>
    </submittedName>
</protein>
<keyword evidence="3" id="KW-1185">Reference proteome</keyword>
<dbReference type="Pfam" id="PF01966">
    <property type="entry name" value="HD"/>
    <property type="match status" value="1"/>
</dbReference>
<dbReference type="GO" id="GO:0006203">
    <property type="term" value="P:dGTP catabolic process"/>
    <property type="evidence" value="ECO:0007669"/>
    <property type="project" value="TreeGrafter"/>
</dbReference>
<accession>A0A940P5C3</accession>
<organism evidence="2 3">
    <name type="scientific">Vagococcus allomyrinae</name>
    <dbReference type="NCBI Taxonomy" id="2794353"/>
    <lineage>
        <taxon>Bacteria</taxon>
        <taxon>Bacillati</taxon>
        <taxon>Bacillota</taxon>
        <taxon>Bacilli</taxon>
        <taxon>Lactobacillales</taxon>
        <taxon>Enterococcaceae</taxon>
        <taxon>Vagococcus</taxon>
    </lineage>
</organism>